<name>A0AAD8ECM6_DIPPU</name>
<sequence length="62" mass="7252">YLAVLPVNPIHYREESLVIQFWKISKDLWIVARNREICRKGLREAVTGPGITPRRKTSFCKP</sequence>
<dbReference type="Proteomes" id="UP001233999">
    <property type="component" value="Unassembled WGS sequence"/>
</dbReference>
<reference evidence="1" key="1">
    <citation type="journal article" date="2023" name="IScience">
        <title>Live-bearing cockroach genome reveals convergent evolutionary mechanisms linked to viviparity in insects and beyond.</title>
        <authorList>
            <person name="Fouks B."/>
            <person name="Harrison M.C."/>
            <person name="Mikhailova A.A."/>
            <person name="Marchal E."/>
            <person name="English S."/>
            <person name="Carruthers M."/>
            <person name="Jennings E.C."/>
            <person name="Chiamaka E.L."/>
            <person name="Frigard R.A."/>
            <person name="Pippel M."/>
            <person name="Attardo G.M."/>
            <person name="Benoit J.B."/>
            <person name="Bornberg-Bauer E."/>
            <person name="Tobe S.S."/>
        </authorList>
    </citation>
    <scope>NUCLEOTIDE SEQUENCE</scope>
    <source>
        <strain evidence="1">Stay&amp;Tobe</strain>
    </source>
</reference>
<accession>A0AAD8ECM6</accession>
<feature type="non-terminal residue" evidence="1">
    <location>
        <position position="1"/>
    </location>
</feature>
<gene>
    <name evidence="1" type="ORF">L9F63_020709</name>
</gene>
<proteinExistence type="predicted"/>
<comment type="caution">
    <text evidence="1">The sequence shown here is derived from an EMBL/GenBank/DDBJ whole genome shotgun (WGS) entry which is preliminary data.</text>
</comment>
<protein>
    <submittedName>
        <fullName evidence="1">Uncharacterized protein</fullName>
    </submittedName>
</protein>
<dbReference type="AlphaFoldDB" id="A0AAD8ECM6"/>
<reference evidence="1" key="2">
    <citation type="submission" date="2023-05" db="EMBL/GenBank/DDBJ databases">
        <authorList>
            <person name="Fouks B."/>
        </authorList>
    </citation>
    <scope>NUCLEOTIDE SEQUENCE</scope>
    <source>
        <strain evidence="1">Stay&amp;Tobe</strain>
        <tissue evidence="1">Testes</tissue>
    </source>
</reference>
<evidence type="ECO:0000313" key="2">
    <source>
        <dbReference type="Proteomes" id="UP001233999"/>
    </source>
</evidence>
<feature type="non-terminal residue" evidence="1">
    <location>
        <position position="62"/>
    </location>
</feature>
<evidence type="ECO:0000313" key="1">
    <source>
        <dbReference type="EMBL" id="KAJ9584939.1"/>
    </source>
</evidence>
<dbReference type="EMBL" id="JASPKZ010007336">
    <property type="protein sequence ID" value="KAJ9584939.1"/>
    <property type="molecule type" value="Genomic_DNA"/>
</dbReference>
<keyword evidence="2" id="KW-1185">Reference proteome</keyword>
<organism evidence="1 2">
    <name type="scientific">Diploptera punctata</name>
    <name type="common">Pacific beetle cockroach</name>
    <dbReference type="NCBI Taxonomy" id="6984"/>
    <lineage>
        <taxon>Eukaryota</taxon>
        <taxon>Metazoa</taxon>
        <taxon>Ecdysozoa</taxon>
        <taxon>Arthropoda</taxon>
        <taxon>Hexapoda</taxon>
        <taxon>Insecta</taxon>
        <taxon>Pterygota</taxon>
        <taxon>Neoptera</taxon>
        <taxon>Polyneoptera</taxon>
        <taxon>Dictyoptera</taxon>
        <taxon>Blattodea</taxon>
        <taxon>Blaberoidea</taxon>
        <taxon>Blaberidae</taxon>
        <taxon>Diplopterinae</taxon>
        <taxon>Diploptera</taxon>
    </lineage>
</organism>